<keyword evidence="1" id="KW-0812">Transmembrane</keyword>
<name>A0AAN7BSZ3_9PEZI</name>
<reference evidence="2" key="2">
    <citation type="submission" date="2023-05" db="EMBL/GenBank/DDBJ databases">
        <authorList>
            <consortium name="Lawrence Berkeley National Laboratory"/>
            <person name="Steindorff A."/>
            <person name="Hensen N."/>
            <person name="Bonometti L."/>
            <person name="Westerberg I."/>
            <person name="Brannstrom I.O."/>
            <person name="Guillou S."/>
            <person name="Cros-Aarteil S."/>
            <person name="Calhoun S."/>
            <person name="Haridas S."/>
            <person name="Kuo A."/>
            <person name="Mondo S."/>
            <person name="Pangilinan J."/>
            <person name="Riley R."/>
            <person name="Labutti K."/>
            <person name="Andreopoulos B."/>
            <person name="Lipzen A."/>
            <person name="Chen C."/>
            <person name="Yanf M."/>
            <person name="Daum C."/>
            <person name="Ng V."/>
            <person name="Clum A."/>
            <person name="Ohm R."/>
            <person name="Martin F."/>
            <person name="Silar P."/>
            <person name="Natvig D."/>
            <person name="Lalanne C."/>
            <person name="Gautier V."/>
            <person name="Ament-Velasquez S.L."/>
            <person name="Kruys A."/>
            <person name="Hutchinson M.I."/>
            <person name="Powell A.J."/>
            <person name="Barry K."/>
            <person name="Miller A.N."/>
            <person name="Grigoriev I.V."/>
            <person name="Debuchy R."/>
            <person name="Gladieux P."/>
            <person name="Thoren M.H."/>
            <person name="Johannesson H."/>
        </authorList>
    </citation>
    <scope>NUCLEOTIDE SEQUENCE</scope>
    <source>
        <strain evidence="2">CBS 990.96</strain>
    </source>
</reference>
<evidence type="ECO:0000313" key="2">
    <source>
        <dbReference type="EMBL" id="KAK4228847.1"/>
    </source>
</evidence>
<keyword evidence="3" id="KW-1185">Reference proteome</keyword>
<dbReference type="AlphaFoldDB" id="A0AAN7BSZ3"/>
<reference evidence="2" key="1">
    <citation type="journal article" date="2023" name="Mol. Phylogenet. Evol.">
        <title>Genome-scale phylogeny and comparative genomics of the fungal order Sordariales.</title>
        <authorList>
            <person name="Hensen N."/>
            <person name="Bonometti L."/>
            <person name="Westerberg I."/>
            <person name="Brannstrom I.O."/>
            <person name="Guillou S."/>
            <person name="Cros-Aarteil S."/>
            <person name="Calhoun S."/>
            <person name="Haridas S."/>
            <person name="Kuo A."/>
            <person name="Mondo S."/>
            <person name="Pangilinan J."/>
            <person name="Riley R."/>
            <person name="LaButti K."/>
            <person name="Andreopoulos B."/>
            <person name="Lipzen A."/>
            <person name="Chen C."/>
            <person name="Yan M."/>
            <person name="Daum C."/>
            <person name="Ng V."/>
            <person name="Clum A."/>
            <person name="Steindorff A."/>
            <person name="Ohm R.A."/>
            <person name="Martin F."/>
            <person name="Silar P."/>
            <person name="Natvig D.O."/>
            <person name="Lalanne C."/>
            <person name="Gautier V."/>
            <person name="Ament-Velasquez S.L."/>
            <person name="Kruys A."/>
            <person name="Hutchinson M.I."/>
            <person name="Powell A.J."/>
            <person name="Barry K."/>
            <person name="Miller A.N."/>
            <person name="Grigoriev I.V."/>
            <person name="Debuchy R."/>
            <person name="Gladieux P."/>
            <person name="Hiltunen Thoren M."/>
            <person name="Johannesson H."/>
        </authorList>
    </citation>
    <scope>NUCLEOTIDE SEQUENCE</scope>
    <source>
        <strain evidence="2">CBS 990.96</strain>
    </source>
</reference>
<dbReference type="Proteomes" id="UP001301958">
    <property type="component" value="Unassembled WGS sequence"/>
</dbReference>
<protein>
    <submittedName>
        <fullName evidence="2">Uncharacterized protein</fullName>
    </submittedName>
</protein>
<keyword evidence="1" id="KW-1133">Transmembrane helix</keyword>
<proteinExistence type="predicted"/>
<keyword evidence="1" id="KW-0472">Membrane</keyword>
<feature type="transmembrane region" description="Helical" evidence="1">
    <location>
        <begin position="37"/>
        <end position="55"/>
    </location>
</feature>
<feature type="transmembrane region" description="Helical" evidence="1">
    <location>
        <begin position="6"/>
        <end position="25"/>
    </location>
</feature>
<evidence type="ECO:0000256" key="1">
    <source>
        <dbReference type="SAM" id="Phobius"/>
    </source>
</evidence>
<organism evidence="2 3">
    <name type="scientific">Podospora fimiseda</name>
    <dbReference type="NCBI Taxonomy" id="252190"/>
    <lineage>
        <taxon>Eukaryota</taxon>
        <taxon>Fungi</taxon>
        <taxon>Dikarya</taxon>
        <taxon>Ascomycota</taxon>
        <taxon>Pezizomycotina</taxon>
        <taxon>Sordariomycetes</taxon>
        <taxon>Sordariomycetidae</taxon>
        <taxon>Sordariales</taxon>
        <taxon>Podosporaceae</taxon>
        <taxon>Podospora</taxon>
    </lineage>
</organism>
<dbReference type="EMBL" id="MU865314">
    <property type="protein sequence ID" value="KAK4228847.1"/>
    <property type="molecule type" value="Genomic_DNA"/>
</dbReference>
<comment type="caution">
    <text evidence="2">The sequence shown here is derived from an EMBL/GenBank/DDBJ whole genome shotgun (WGS) entry which is preliminary data.</text>
</comment>
<feature type="transmembrane region" description="Helical" evidence="1">
    <location>
        <begin position="61"/>
        <end position="79"/>
    </location>
</feature>
<gene>
    <name evidence="2" type="ORF">QBC38DRAFT_474051</name>
</gene>
<accession>A0AAN7BSZ3</accession>
<sequence>MIFSRINFILLVIIPWSLTFIKISILAMYRCLFPTKFIRRSCTVLGGISLLWAFLRPCRRFFAARLIMDLLGIVWWAAVRGLPTGLDVSASSPTSSPVF</sequence>
<evidence type="ECO:0000313" key="3">
    <source>
        <dbReference type="Proteomes" id="UP001301958"/>
    </source>
</evidence>